<dbReference type="GO" id="GO:0003700">
    <property type="term" value="F:DNA-binding transcription factor activity"/>
    <property type="evidence" value="ECO:0007669"/>
    <property type="project" value="TreeGrafter"/>
</dbReference>
<feature type="compositionally biased region" description="Polar residues" evidence="4">
    <location>
        <begin position="21"/>
        <end position="31"/>
    </location>
</feature>
<dbReference type="InterPro" id="IPR051651">
    <property type="entry name" value="DMTF1_DNA-bind_reg"/>
</dbReference>
<evidence type="ECO:0000256" key="2">
    <source>
        <dbReference type="ARBA" id="ARBA00023125"/>
    </source>
</evidence>
<accession>A0AAD4CS43</accession>
<dbReference type="GO" id="GO:0000976">
    <property type="term" value="F:transcription cis-regulatory region binding"/>
    <property type="evidence" value="ECO:0007669"/>
    <property type="project" value="TreeGrafter"/>
</dbReference>
<feature type="region of interest" description="Disordered" evidence="4">
    <location>
        <begin position="347"/>
        <end position="792"/>
    </location>
</feature>
<keyword evidence="8" id="KW-1185">Reference proteome</keyword>
<comment type="subcellular location">
    <subcellularLocation>
        <location evidence="1">Nucleus</location>
    </subcellularLocation>
</comment>
<keyword evidence="3" id="KW-0539">Nucleus</keyword>
<feature type="compositionally biased region" description="Acidic residues" evidence="4">
    <location>
        <begin position="609"/>
        <end position="626"/>
    </location>
</feature>
<dbReference type="PROSITE" id="PS51294">
    <property type="entry name" value="HTH_MYB"/>
    <property type="match status" value="1"/>
</dbReference>
<protein>
    <submittedName>
        <fullName evidence="7">RNA polymerase I enhancer binding protein</fullName>
    </submittedName>
</protein>
<dbReference type="InterPro" id="IPR017930">
    <property type="entry name" value="Myb_dom"/>
</dbReference>
<feature type="compositionally biased region" description="Acidic residues" evidence="4">
    <location>
        <begin position="781"/>
        <end position="792"/>
    </location>
</feature>
<feature type="compositionally biased region" description="Basic and acidic residues" evidence="4">
    <location>
        <begin position="471"/>
        <end position="485"/>
    </location>
</feature>
<feature type="compositionally biased region" description="Polar residues" evidence="4">
    <location>
        <begin position="717"/>
        <end position="728"/>
    </location>
</feature>
<reference evidence="7" key="1">
    <citation type="journal article" date="2019" name="Beilstein J. Org. Chem.">
        <title>Nanangenines: drimane sesquiterpenoids as the dominant metabolite cohort of a novel Australian fungus, Aspergillus nanangensis.</title>
        <authorList>
            <person name="Lacey H.J."/>
            <person name="Gilchrist C.L.M."/>
            <person name="Crombie A."/>
            <person name="Kalaitzis J.A."/>
            <person name="Vuong D."/>
            <person name="Rutledge P.J."/>
            <person name="Turner P."/>
            <person name="Pitt J.I."/>
            <person name="Lacey E."/>
            <person name="Chooi Y.H."/>
            <person name="Piggott A.M."/>
        </authorList>
    </citation>
    <scope>NUCLEOTIDE SEQUENCE</scope>
    <source>
        <strain evidence="7">MST-FP2251</strain>
    </source>
</reference>
<feature type="compositionally biased region" description="Basic and acidic residues" evidence="4">
    <location>
        <begin position="347"/>
        <end position="356"/>
    </location>
</feature>
<feature type="compositionally biased region" description="Acidic residues" evidence="4">
    <location>
        <begin position="495"/>
        <end position="508"/>
    </location>
</feature>
<organism evidence="7 8">
    <name type="scientific">Aspergillus nanangensis</name>
    <dbReference type="NCBI Taxonomy" id="2582783"/>
    <lineage>
        <taxon>Eukaryota</taxon>
        <taxon>Fungi</taxon>
        <taxon>Dikarya</taxon>
        <taxon>Ascomycota</taxon>
        <taxon>Pezizomycotina</taxon>
        <taxon>Eurotiomycetes</taxon>
        <taxon>Eurotiomycetidae</taxon>
        <taxon>Eurotiales</taxon>
        <taxon>Aspergillaceae</taxon>
        <taxon>Aspergillus</taxon>
        <taxon>Aspergillus subgen. Circumdati</taxon>
    </lineage>
</organism>
<dbReference type="InterPro" id="IPR001005">
    <property type="entry name" value="SANT/Myb"/>
</dbReference>
<dbReference type="PANTHER" id="PTHR46380:SF2">
    <property type="entry name" value="CYCLIN-D-BINDING MYB-LIKE TRANSCRIPTION FACTOR 1"/>
    <property type="match status" value="1"/>
</dbReference>
<name>A0AAD4CS43_ASPNN</name>
<dbReference type="EMBL" id="VCAU01000016">
    <property type="protein sequence ID" value="KAF9891721.1"/>
    <property type="molecule type" value="Genomic_DNA"/>
</dbReference>
<evidence type="ECO:0000259" key="6">
    <source>
        <dbReference type="PROSITE" id="PS51294"/>
    </source>
</evidence>
<feature type="region of interest" description="Disordered" evidence="4">
    <location>
        <begin position="1"/>
        <end position="138"/>
    </location>
</feature>
<dbReference type="InterPro" id="IPR009057">
    <property type="entry name" value="Homeodomain-like_sf"/>
</dbReference>
<evidence type="ECO:0000256" key="4">
    <source>
        <dbReference type="SAM" id="MobiDB-lite"/>
    </source>
</evidence>
<dbReference type="PANTHER" id="PTHR46380">
    <property type="entry name" value="CYCLIN-D-BINDING MYB-LIKE TRANSCRIPTION FACTOR 1"/>
    <property type="match status" value="1"/>
</dbReference>
<feature type="domain" description="Myb-like" evidence="5">
    <location>
        <begin position="274"/>
        <end position="346"/>
    </location>
</feature>
<dbReference type="Proteomes" id="UP001194746">
    <property type="component" value="Unassembled WGS sequence"/>
</dbReference>
<feature type="compositionally biased region" description="Basic and acidic residues" evidence="4">
    <location>
        <begin position="402"/>
        <end position="412"/>
    </location>
</feature>
<dbReference type="SMART" id="SM00717">
    <property type="entry name" value="SANT"/>
    <property type="match status" value="3"/>
</dbReference>
<feature type="compositionally biased region" description="Basic and acidic residues" evidence="4">
    <location>
        <begin position="653"/>
        <end position="667"/>
    </location>
</feature>
<dbReference type="PROSITE" id="PS50090">
    <property type="entry name" value="MYB_LIKE"/>
    <property type="match status" value="2"/>
</dbReference>
<comment type="caution">
    <text evidence="7">The sequence shown here is derived from an EMBL/GenBank/DDBJ whole genome shotgun (WGS) entry which is preliminary data.</text>
</comment>
<feature type="compositionally biased region" description="Acidic residues" evidence="4">
    <location>
        <begin position="533"/>
        <end position="545"/>
    </location>
</feature>
<sequence length="792" mass="87710">MARSSDTAMSKRKRAIHDETNSPVTFSSPASNHDEAPPSAKRKRKLTYGQKRSLSNLGAPSTPIKSTEPAEFEQTISSSKAGTSGKLRELLSSQKKQKQDTPSNEIPETPPSIDRNPFAVPSKKDRRKRKSSLGQSDGVVGHFLPDEIEALEAFKFEFSNSHGLLADVFDKMVQHSSRDKGVPFPHEDTVIAKVDFWRQIYQILPTRDKRSVYRFMRRHFRDSDQKPHEWTEGQDNELKMLHLQYGARWALIAKQLGRTDDDVVQRWKNKLEHRDTMNIGAWTDEEIRQLQNALQVVYNRMKVEGEDVGEDIYEMNEKKISWGTISNSMDNCRSRQQCADKWRKLRRQKWDLDNGRARRRSNPPKTKPTTSKKPKTPKNTTPNAKSSEYVNSDSSDDDEPSTDNKIEPRESPSRSQTSLMDMEYIQDEDPKEKPKGAFGLEIASSQLNEQPVQKIDAVKSKTSSKTTVKTPKADSDTGTDDKASSDKGSISSASSDEESGDNGEDDDQSKDTSHEEQVNTIEQTPILPKSEGSEDETRDESESDGESNATGHRDGENKESDDEEMDHNNSSDKSTSDDDDDNINKKDVQHEDNTPTIQQTPVIPKSQDPSDDASTEDNSDDDDDGGGDSSSSGSGSGSGSGSDSDSDSDSDSEDQKIKTNSKAKESPARVNAHPPRSIPSFLSNMGAAMGISSLNGLKEKYMSPSRRQTPPPPPPVSTNQRTSVNLNGDDSDSSSSSSSSDDDSDTNENSKPQTKKPVQNTSKVNGPDVANRQILNIGEEIFSDSDDSSDNS</sequence>
<evidence type="ECO:0000313" key="7">
    <source>
        <dbReference type="EMBL" id="KAF9891721.1"/>
    </source>
</evidence>
<evidence type="ECO:0000256" key="1">
    <source>
        <dbReference type="ARBA" id="ARBA00004123"/>
    </source>
</evidence>
<feature type="domain" description="Myb-like" evidence="5">
    <location>
        <begin position="222"/>
        <end position="271"/>
    </location>
</feature>
<feature type="compositionally biased region" description="Low complexity" evidence="4">
    <location>
        <begin position="460"/>
        <end position="470"/>
    </location>
</feature>
<dbReference type="AlphaFoldDB" id="A0AAD4CS43"/>
<proteinExistence type="predicted"/>
<feature type="domain" description="HTH myb-type" evidence="6">
    <location>
        <begin position="222"/>
        <end position="275"/>
    </location>
</feature>
<evidence type="ECO:0000259" key="5">
    <source>
        <dbReference type="PROSITE" id="PS50090"/>
    </source>
</evidence>
<dbReference type="GO" id="GO:0005634">
    <property type="term" value="C:nucleus"/>
    <property type="evidence" value="ECO:0007669"/>
    <property type="project" value="UniProtKB-SubCell"/>
</dbReference>
<keyword evidence="2" id="KW-0238">DNA-binding</keyword>
<dbReference type="Gene3D" id="1.10.10.60">
    <property type="entry name" value="Homeodomain-like"/>
    <property type="match status" value="2"/>
</dbReference>
<feature type="compositionally biased region" description="Polar residues" evidence="4">
    <location>
        <begin position="747"/>
        <end position="764"/>
    </location>
</feature>
<evidence type="ECO:0000313" key="8">
    <source>
        <dbReference type="Proteomes" id="UP001194746"/>
    </source>
</evidence>
<feature type="compositionally biased region" description="Polar residues" evidence="4">
    <location>
        <begin position="50"/>
        <end position="65"/>
    </location>
</feature>
<evidence type="ECO:0000256" key="3">
    <source>
        <dbReference type="ARBA" id="ARBA00023242"/>
    </source>
</evidence>
<feature type="compositionally biased region" description="Basic and acidic residues" evidence="4">
    <location>
        <begin position="566"/>
        <end position="593"/>
    </location>
</feature>
<dbReference type="CDD" id="cd00167">
    <property type="entry name" value="SANT"/>
    <property type="match status" value="2"/>
</dbReference>
<reference evidence="7" key="2">
    <citation type="submission" date="2020-02" db="EMBL/GenBank/DDBJ databases">
        <authorList>
            <person name="Gilchrist C.L.M."/>
            <person name="Chooi Y.-H."/>
        </authorList>
    </citation>
    <scope>NUCLEOTIDE SEQUENCE</scope>
    <source>
        <strain evidence="7">MST-FP2251</strain>
    </source>
</reference>
<dbReference type="Pfam" id="PF13921">
    <property type="entry name" value="Myb_DNA-bind_6"/>
    <property type="match status" value="1"/>
</dbReference>
<dbReference type="SUPFAM" id="SSF46689">
    <property type="entry name" value="Homeodomain-like"/>
    <property type="match status" value="1"/>
</dbReference>
<gene>
    <name evidence="7" type="primary">REB1</name>
    <name evidence="7" type="ORF">FE257_003202</name>
</gene>